<comment type="caution">
    <text evidence="3">The sequence shown here is derived from an EMBL/GenBank/DDBJ whole genome shotgun (WGS) entry which is preliminary data.</text>
</comment>
<evidence type="ECO:0000313" key="3">
    <source>
        <dbReference type="EMBL" id="EKN70181.1"/>
    </source>
</evidence>
<evidence type="ECO:0000256" key="2">
    <source>
        <dbReference type="SAM" id="Phobius"/>
    </source>
</evidence>
<proteinExistence type="predicted"/>
<evidence type="ECO:0000256" key="1">
    <source>
        <dbReference type="SAM" id="MobiDB-lite"/>
    </source>
</evidence>
<feature type="region of interest" description="Disordered" evidence="1">
    <location>
        <begin position="50"/>
        <end position="88"/>
    </location>
</feature>
<dbReference type="PATRIC" id="fig|1117379.3.peg.1364"/>
<feature type="compositionally biased region" description="Gly residues" evidence="1">
    <location>
        <begin position="76"/>
        <end position="88"/>
    </location>
</feature>
<keyword evidence="4" id="KW-1185">Reference proteome</keyword>
<keyword evidence="2" id="KW-1133">Transmembrane helix</keyword>
<dbReference type="EMBL" id="AJLS01000042">
    <property type="protein sequence ID" value="EKN70181.1"/>
    <property type="molecule type" value="Genomic_DNA"/>
</dbReference>
<dbReference type="Proteomes" id="UP000006316">
    <property type="component" value="Unassembled WGS sequence"/>
</dbReference>
<dbReference type="RefSeq" id="WP_007084331.1">
    <property type="nucleotide sequence ID" value="NZ_AJLS01000042.1"/>
</dbReference>
<evidence type="ECO:0000313" key="4">
    <source>
        <dbReference type="Proteomes" id="UP000006316"/>
    </source>
</evidence>
<accession>K6E9X7</accession>
<gene>
    <name evidence="3" type="ORF">BABA_06521</name>
</gene>
<organism evidence="3 4">
    <name type="scientific">Neobacillus bataviensis LMG 21833</name>
    <dbReference type="NCBI Taxonomy" id="1117379"/>
    <lineage>
        <taxon>Bacteria</taxon>
        <taxon>Bacillati</taxon>
        <taxon>Bacillota</taxon>
        <taxon>Bacilli</taxon>
        <taxon>Bacillales</taxon>
        <taxon>Bacillaceae</taxon>
        <taxon>Neobacillus</taxon>
    </lineage>
</organism>
<keyword evidence="2" id="KW-0472">Membrane</keyword>
<reference evidence="3 4" key="1">
    <citation type="journal article" date="2012" name="Front. Microbiol.">
        <title>Redundancy and modularity in membrane-associated dissimilatory nitrate reduction in Bacillus.</title>
        <authorList>
            <person name="Heylen K."/>
            <person name="Keltjens J."/>
        </authorList>
    </citation>
    <scope>NUCLEOTIDE SEQUENCE [LARGE SCALE GENOMIC DNA]</scope>
    <source>
        <strain evidence="4">LMG 21833T</strain>
    </source>
</reference>
<name>K6E9X7_9BACI</name>
<dbReference type="eggNOG" id="ENOG5030DCQ">
    <property type="taxonomic scope" value="Bacteria"/>
</dbReference>
<protein>
    <submittedName>
        <fullName evidence="3">Uncharacterized protein</fullName>
    </submittedName>
</protein>
<sequence>MSLKSVRMIQRLVGVLLLVYGIYLIFGTQEFFGTILIIVAFLIFPSLNKEKKRSYSNDVDDSDRYNDSADDNDSSYGGGDSGGGDGGD</sequence>
<keyword evidence="2" id="KW-0812">Transmembrane</keyword>
<dbReference type="AlphaFoldDB" id="K6E9X7"/>
<feature type="transmembrane region" description="Helical" evidence="2">
    <location>
        <begin position="9"/>
        <end position="25"/>
    </location>
</feature>